<dbReference type="CDD" id="cd07389">
    <property type="entry name" value="MPP_PhoD"/>
    <property type="match status" value="1"/>
</dbReference>
<feature type="domain" description="PhoD-like phosphatase" evidence="1">
    <location>
        <begin position="162"/>
        <end position="307"/>
    </location>
</feature>
<dbReference type="Proteomes" id="UP000292120">
    <property type="component" value="Unassembled WGS sequence"/>
</dbReference>
<sequence>MASEIWMGPVLSFRGIARTGKKAVWKVSALVVVPAGQPAPVMVLQGKAVSARRLLSEQPMTGANGKPLKAEVWRHDLSVVMTTKEQRVSYGLQGQADASWRFTVPAQEQAPRMAYFSCNGFSDPKAMKSFKPAAQAVWQDLLNNHDVQFRPSAYVVDREQQWHEERVHKQQLQRFHLLIGGGDQVYMDGVWSDPGLKELKTWTEWDEDQQATYVPPAGLLSRIKAYYLGVYLQRWARSVAGTAGCGQAFATSPTVMMWDDHDIFDGWGSYGPKLQKCPLLQAMFRIAREAFWVFQLQMPSELLPELTDRNPQQAKDPWWAPVDWAAVSKADPLSLAFLPKQAGFSHRLVLPELTLNVMDLRTDRSQLQVLSADTWEAWKSVWKDETPATATGHQLIISSVPVVHPKLSTAETITSWQGDDVVEGLGDDLNDHWAHDRHEDERKRLVRTLMQLAQDAVCRVTIVSGDVHVAAWGNALRKTSTRNVHRINQLTSTAIVHPSLFTWSEKAFLMLLRMKAAFTQDLDTEHQAKLLDFPGTSSTIQATRNWLALEFDADRPKDDAMAMAAVPVQPKRLQGRLWATWRCERAEGFSNHLMAVHPATP</sequence>
<reference evidence="2 3" key="1">
    <citation type="submission" date="2019-02" db="EMBL/GenBank/DDBJ databases">
        <title>Aquabacterium sp. strain KMB7.</title>
        <authorList>
            <person name="Chen W.-M."/>
        </authorList>
    </citation>
    <scope>NUCLEOTIDE SEQUENCE [LARGE SCALE GENOMIC DNA]</scope>
    <source>
        <strain evidence="2 3">KMB7</strain>
    </source>
</reference>
<comment type="caution">
    <text evidence="2">The sequence shown here is derived from an EMBL/GenBank/DDBJ whole genome shotgun (WGS) entry which is preliminary data.</text>
</comment>
<dbReference type="EMBL" id="SIXI01000006">
    <property type="protein sequence ID" value="TBO28749.1"/>
    <property type="molecule type" value="Genomic_DNA"/>
</dbReference>
<feature type="domain" description="PhoD-like phosphatase" evidence="1">
    <location>
        <begin position="426"/>
        <end position="498"/>
    </location>
</feature>
<dbReference type="InterPro" id="IPR018946">
    <property type="entry name" value="PhoD-like_MPP"/>
</dbReference>
<dbReference type="InterPro" id="IPR043904">
    <property type="entry name" value="PhoD_2-like"/>
</dbReference>
<protein>
    <submittedName>
        <fullName evidence="2">Alkaline phosphatase family protein</fullName>
    </submittedName>
</protein>
<dbReference type="RefSeq" id="WP_130968840.1">
    <property type="nucleotide sequence ID" value="NZ_SIXI01000006.1"/>
</dbReference>
<dbReference type="AlphaFoldDB" id="A0A4Q9GXY7"/>
<keyword evidence="3" id="KW-1185">Reference proteome</keyword>
<gene>
    <name evidence="2" type="ORF">EYS42_14125</name>
</gene>
<dbReference type="PANTHER" id="PTHR46689:SF1">
    <property type="entry name" value="PHOD-LIKE PHOSPHATASE DOMAIN-CONTAINING PROTEIN"/>
    <property type="match status" value="1"/>
</dbReference>
<evidence type="ECO:0000313" key="2">
    <source>
        <dbReference type="EMBL" id="TBO28749.1"/>
    </source>
</evidence>
<dbReference type="PANTHER" id="PTHR46689">
    <property type="entry name" value="MEMBRANE PROTEIN, PUTATIVE-RELATED"/>
    <property type="match status" value="1"/>
</dbReference>
<dbReference type="Pfam" id="PF19050">
    <property type="entry name" value="PhoD_2"/>
    <property type="match status" value="2"/>
</dbReference>
<dbReference type="Gene3D" id="3.60.21.70">
    <property type="entry name" value="PhoD-like phosphatase"/>
    <property type="match status" value="1"/>
</dbReference>
<organism evidence="2 3">
    <name type="scientific">Aquabacterium lacunae</name>
    <dbReference type="NCBI Taxonomy" id="2528630"/>
    <lineage>
        <taxon>Bacteria</taxon>
        <taxon>Pseudomonadati</taxon>
        <taxon>Pseudomonadota</taxon>
        <taxon>Betaproteobacteria</taxon>
        <taxon>Burkholderiales</taxon>
        <taxon>Aquabacterium</taxon>
    </lineage>
</organism>
<dbReference type="InterPro" id="IPR038607">
    <property type="entry name" value="PhoD-like_sf"/>
</dbReference>
<name>A0A4Q9GXY7_9BURK</name>
<evidence type="ECO:0000259" key="1">
    <source>
        <dbReference type="Pfam" id="PF19050"/>
    </source>
</evidence>
<accession>A0A4Q9GXY7</accession>
<dbReference type="GO" id="GO:0016020">
    <property type="term" value="C:membrane"/>
    <property type="evidence" value="ECO:0007669"/>
    <property type="project" value="TreeGrafter"/>
</dbReference>
<dbReference type="OrthoDB" id="9795624at2"/>
<evidence type="ECO:0000313" key="3">
    <source>
        <dbReference type="Proteomes" id="UP000292120"/>
    </source>
</evidence>
<proteinExistence type="predicted"/>